<dbReference type="InterPro" id="IPR043128">
    <property type="entry name" value="Rev_trsase/Diguanyl_cyclase"/>
</dbReference>
<dbReference type="Gene3D" id="3.30.450.20">
    <property type="entry name" value="PAS domain"/>
    <property type="match status" value="1"/>
</dbReference>
<dbReference type="SUPFAM" id="SSF55073">
    <property type="entry name" value="Nucleotide cyclase"/>
    <property type="match status" value="1"/>
</dbReference>
<dbReference type="Proteomes" id="UP000664545">
    <property type="component" value="Unassembled WGS sequence"/>
</dbReference>
<dbReference type="Pfam" id="PF00563">
    <property type="entry name" value="EAL"/>
    <property type="match status" value="1"/>
</dbReference>
<keyword evidence="1" id="KW-0812">Transmembrane</keyword>
<dbReference type="Pfam" id="PF00990">
    <property type="entry name" value="GGDEF"/>
    <property type="match status" value="1"/>
</dbReference>
<dbReference type="Gene3D" id="3.20.20.450">
    <property type="entry name" value="EAL domain"/>
    <property type="match status" value="1"/>
</dbReference>
<feature type="transmembrane region" description="Helical" evidence="1">
    <location>
        <begin position="377"/>
        <end position="398"/>
    </location>
</feature>
<dbReference type="InterPro" id="IPR029787">
    <property type="entry name" value="Nucleotide_cyclase"/>
</dbReference>
<dbReference type="InterPro" id="IPR000160">
    <property type="entry name" value="GGDEF_dom"/>
</dbReference>
<accession>A0A939IHB3</accession>
<dbReference type="AlphaFoldDB" id="A0A939IHB3"/>
<dbReference type="InterPro" id="IPR050706">
    <property type="entry name" value="Cyclic-di-GMP_PDE-like"/>
</dbReference>
<dbReference type="PROSITE" id="PS50883">
    <property type="entry name" value="EAL"/>
    <property type="match status" value="1"/>
</dbReference>
<feature type="domain" description="EAL" evidence="2">
    <location>
        <begin position="741"/>
        <end position="991"/>
    </location>
</feature>
<sequence length="1001" mass="115352">MMIKIKKNSIMTKILLPMTVIILIQLAVLTGIIYSGGVIEQLKRSSYDVLSERVEARTGYLENDMNSRWSDVELTVNTVNQTLKTLLSEGIIDFDSLDNDPEEYNAFLEAVSNDMILLMRRNSVTGTFIVLNTQDLDKGEKQNKPGLYIRDLDPSATPSVMNTDLMLERAPTALTKKLDISLDSSWRPQFEFLKNNVSYYPFFYEPFQAAIKSPGIGYKDLGYWSHTYTLCGDNRGAIAYSVPLIYDDGTVYGVLGIEISIDFLAKQLPYDEIIHDKKGSYVLGITDTHYLGYNNVLCSGTLLSRLKLDNIKLTADDTNTMNYIDIKNSKFHERQYYYSKTLDLYNSNVYFARDNWTLTAFVKENDLFEFADKISRLLYIAIIATVVAGMCGVLVISYNVTKPISKLVDHVKNSKPDGNFALEPTQIYEIDRLADAIERLSVDLMEDSTKFATIIEMASSKIGGFEIWDDRETIFITDRFFEVFNLNGIDTRILNKTSFLEILSALEQYIEPEENREGEYLFKIPVEEEESYRWVSMKYANQWNKWIGLAEDVTESMMQLKMMQHERDYDYLTDIVNRRAFYRIINRLFESNRSELKVAALVMVDLDNLKRINDTFGHAYGDTYIQKAVECMKKANPKETIIARISGDEFFIFYYGYDSKDEIRRLIAKMQSTMSNNKIILPDATSCEVCVSGGVAWYPYDCEEYEKLIRYADFAMYTAKSQHKGTIKEFNLTRFQKEETILLGKKELNTIIEKQLIIYHFQPIIDAQTGEVFAYEALMRSNMEILRTPYDILTLARKEFKLREIERLTLFKAMEAFCGHMRAGRIHKDCKVFINSIPNQLLTLEEITSFESIYREYLHLIVPEMTEEERVVDKLKTAKLNEVKNWSGEIAIDDFGSGYNSQALLLSLSPKYVKIDMEIIHDIHKDLNKEKIVESLISYAHERGILVVAEGLECEEEVEKVISMGIDLLQGYYCGRPSIDITNINVNLKNKIASLHHTCFN</sequence>
<dbReference type="InterPro" id="IPR001633">
    <property type="entry name" value="EAL_dom"/>
</dbReference>
<proteinExistence type="predicted"/>
<evidence type="ECO:0000313" key="4">
    <source>
        <dbReference type="EMBL" id="MBN7773517.1"/>
    </source>
</evidence>
<evidence type="ECO:0000259" key="2">
    <source>
        <dbReference type="PROSITE" id="PS50883"/>
    </source>
</evidence>
<dbReference type="SMART" id="SM00052">
    <property type="entry name" value="EAL"/>
    <property type="match status" value="1"/>
</dbReference>
<dbReference type="CDD" id="cd01949">
    <property type="entry name" value="GGDEF"/>
    <property type="match status" value="1"/>
</dbReference>
<dbReference type="EMBL" id="JAFJZZ010000003">
    <property type="protein sequence ID" value="MBN7773517.1"/>
    <property type="molecule type" value="Genomic_DNA"/>
</dbReference>
<dbReference type="NCBIfam" id="TIGR00254">
    <property type="entry name" value="GGDEF"/>
    <property type="match status" value="1"/>
</dbReference>
<keyword evidence="5" id="KW-1185">Reference proteome</keyword>
<dbReference type="GO" id="GO:0071111">
    <property type="term" value="F:cyclic-guanylate-specific phosphodiesterase activity"/>
    <property type="evidence" value="ECO:0007669"/>
    <property type="project" value="InterPro"/>
</dbReference>
<dbReference type="CDD" id="cd01948">
    <property type="entry name" value="EAL"/>
    <property type="match status" value="1"/>
</dbReference>
<feature type="domain" description="GGDEF" evidence="3">
    <location>
        <begin position="597"/>
        <end position="732"/>
    </location>
</feature>
<protein>
    <submittedName>
        <fullName evidence="4">EAL domain-containing protein</fullName>
    </submittedName>
</protein>
<evidence type="ECO:0000313" key="5">
    <source>
        <dbReference type="Proteomes" id="UP000664545"/>
    </source>
</evidence>
<name>A0A939IHB3_CLOAM</name>
<evidence type="ECO:0000259" key="3">
    <source>
        <dbReference type="PROSITE" id="PS50887"/>
    </source>
</evidence>
<evidence type="ECO:0000256" key="1">
    <source>
        <dbReference type="SAM" id="Phobius"/>
    </source>
</evidence>
<dbReference type="PANTHER" id="PTHR33121:SF71">
    <property type="entry name" value="OXYGEN SENSOR PROTEIN DOSP"/>
    <property type="match status" value="1"/>
</dbReference>
<dbReference type="SMART" id="SM00267">
    <property type="entry name" value="GGDEF"/>
    <property type="match status" value="1"/>
</dbReference>
<dbReference type="CDD" id="cd18773">
    <property type="entry name" value="PDC1_HK_sensor"/>
    <property type="match status" value="1"/>
</dbReference>
<dbReference type="InterPro" id="IPR035919">
    <property type="entry name" value="EAL_sf"/>
</dbReference>
<keyword evidence="1" id="KW-0472">Membrane</keyword>
<keyword evidence="1" id="KW-1133">Transmembrane helix</keyword>
<dbReference type="SUPFAM" id="SSF141868">
    <property type="entry name" value="EAL domain-like"/>
    <property type="match status" value="1"/>
</dbReference>
<gene>
    <name evidence="4" type="ORF">JYB65_09090</name>
</gene>
<dbReference type="PROSITE" id="PS50887">
    <property type="entry name" value="GGDEF"/>
    <property type="match status" value="1"/>
</dbReference>
<comment type="caution">
    <text evidence="4">The sequence shown here is derived from an EMBL/GenBank/DDBJ whole genome shotgun (WGS) entry which is preliminary data.</text>
</comment>
<organism evidence="4 5">
    <name type="scientific">Clostridium aminobutyricum</name>
    <dbReference type="NCBI Taxonomy" id="33953"/>
    <lineage>
        <taxon>Bacteria</taxon>
        <taxon>Bacillati</taxon>
        <taxon>Bacillota</taxon>
        <taxon>Clostridia</taxon>
        <taxon>Eubacteriales</taxon>
        <taxon>Clostridiaceae</taxon>
        <taxon>Clostridium</taxon>
    </lineage>
</organism>
<dbReference type="Gene3D" id="3.30.70.270">
    <property type="match status" value="1"/>
</dbReference>
<reference evidence="4" key="1">
    <citation type="submission" date="2021-02" db="EMBL/GenBank/DDBJ databases">
        <title>Abyssanaerobacter marinus gen.nov., sp., nov, anaerobic bacterium isolated from the Onnuri vent field of Indian Ocean and suggestion of Mogibacteriaceae fam. nov., and proposal of reclassification of ambiguous this family's genus member.</title>
        <authorList>
            <person name="Kim Y.J."/>
            <person name="Yang J.-A."/>
        </authorList>
    </citation>
    <scope>NUCLEOTIDE SEQUENCE</scope>
    <source>
        <strain evidence="4">DSM 2634</strain>
    </source>
</reference>
<dbReference type="PANTHER" id="PTHR33121">
    <property type="entry name" value="CYCLIC DI-GMP PHOSPHODIESTERASE PDEF"/>
    <property type="match status" value="1"/>
</dbReference>
<dbReference type="RefSeq" id="WP_206582350.1">
    <property type="nucleotide sequence ID" value="NZ_JAFJZZ010000003.1"/>
</dbReference>